<proteinExistence type="predicted"/>
<feature type="signal peptide" evidence="1">
    <location>
        <begin position="1"/>
        <end position="24"/>
    </location>
</feature>
<evidence type="ECO:0000256" key="1">
    <source>
        <dbReference type="SAM" id="SignalP"/>
    </source>
</evidence>
<gene>
    <name evidence="3" type="ORF">GCM10010170_087040</name>
</gene>
<evidence type="ECO:0000259" key="2">
    <source>
        <dbReference type="Pfam" id="PF13845"/>
    </source>
</evidence>
<keyword evidence="1" id="KW-0732">Signal</keyword>
<dbReference type="Pfam" id="PF13845">
    <property type="entry name" value="Septum_form"/>
    <property type="match status" value="1"/>
</dbReference>
<evidence type="ECO:0000313" key="4">
    <source>
        <dbReference type="Proteomes" id="UP001501444"/>
    </source>
</evidence>
<comment type="caution">
    <text evidence="3">The sequence shown here is derived from an EMBL/GenBank/DDBJ whole genome shotgun (WGS) entry which is preliminary data.</text>
</comment>
<dbReference type="RefSeq" id="WP_344618533.1">
    <property type="nucleotide sequence ID" value="NZ_BAAARV010000086.1"/>
</dbReference>
<feature type="domain" description="Septum formation-related" evidence="2">
    <location>
        <begin position="47"/>
        <end position="273"/>
    </location>
</feature>
<dbReference type="EMBL" id="BAAARV010000086">
    <property type="protein sequence ID" value="GAA2380045.1"/>
    <property type="molecule type" value="Genomic_DNA"/>
</dbReference>
<name>A0ABP5UGH8_9ACTN</name>
<feature type="chain" id="PRO_5046729936" description="Septum formation-related domain-containing protein" evidence="1">
    <location>
        <begin position="25"/>
        <end position="294"/>
    </location>
</feature>
<evidence type="ECO:0000313" key="3">
    <source>
        <dbReference type="EMBL" id="GAA2380045.1"/>
    </source>
</evidence>
<organism evidence="3 4">
    <name type="scientific">Dactylosporangium salmoneum</name>
    <dbReference type="NCBI Taxonomy" id="53361"/>
    <lineage>
        <taxon>Bacteria</taxon>
        <taxon>Bacillati</taxon>
        <taxon>Actinomycetota</taxon>
        <taxon>Actinomycetes</taxon>
        <taxon>Micromonosporales</taxon>
        <taxon>Micromonosporaceae</taxon>
        <taxon>Dactylosporangium</taxon>
    </lineage>
</organism>
<accession>A0ABP5UGH8</accession>
<dbReference type="Proteomes" id="UP001501444">
    <property type="component" value="Unassembled WGS sequence"/>
</dbReference>
<dbReference type="InterPro" id="IPR026004">
    <property type="entry name" value="Septum_form"/>
</dbReference>
<sequence length="294" mass="31304">MKRIAVAAVSVALVGLLGGCGITAGDGDLTDDWAMLPAAKVPEPEAGFCWSTKSTEASSRAIYLDRTTCDVTHTFETVKVGHFTGSAASGSTAPEGAELKDAWADCDKAAGDYLGGDWQSGRVFVTVTRPTSAEWHGGARFYSCNVAAVRTEAGEFDPRRDSMKGSLAGDGKLRLGCGSQVGTTSTSWDDISPVACTDAHDVEYVGWVSSPSDTYPTDDKSYDAAFGKTCEAKMLSYIGMSRSHLASQRALYYGYWMTSGKDEWAAGNHTARCYLMLDKKKINRSLKGAGDTTV</sequence>
<keyword evidence="4" id="KW-1185">Reference proteome</keyword>
<dbReference type="PROSITE" id="PS51257">
    <property type="entry name" value="PROKAR_LIPOPROTEIN"/>
    <property type="match status" value="1"/>
</dbReference>
<reference evidence="4" key="1">
    <citation type="journal article" date="2019" name="Int. J. Syst. Evol. Microbiol.">
        <title>The Global Catalogue of Microorganisms (GCM) 10K type strain sequencing project: providing services to taxonomists for standard genome sequencing and annotation.</title>
        <authorList>
            <consortium name="The Broad Institute Genomics Platform"/>
            <consortium name="The Broad Institute Genome Sequencing Center for Infectious Disease"/>
            <person name="Wu L."/>
            <person name="Ma J."/>
        </authorList>
    </citation>
    <scope>NUCLEOTIDE SEQUENCE [LARGE SCALE GENOMIC DNA]</scope>
    <source>
        <strain evidence="4">JCM 3272</strain>
    </source>
</reference>
<protein>
    <recommendedName>
        <fullName evidence="2">Septum formation-related domain-containing protein</fullName>
    </recommendedName>
</protein>